<dbReference type="NCBIfam" id="TIGR03263">
    <property type="entry name" value="guanyl_kin"/>
    <property type="match status" value="1"/>
</dbReference>
<evidence type="ECO:0000256" key="8">
    <source>
        <dbReference type="ARBA" id="ARBA00022741"/>
    </source>
</evidence>
<dbReference type="PROSITE" id="PS50052">
    <property type="entry name" value="GUANYLATE_KINASE_2"/>
    <property type="match status" value="1"/>
</dbReference>
<evidence type="ECO:0000256" key="13">
    <source>
        <dbReference type="HAMAP-Rule" id="MF_00328"/>
    </source>
</evidence>
<dbReference type="GO" id="GO:0005524">
    <property type="term" value="F:ATP binding"/>
    <property type="evidence" value="ECO:0007669"/>
    <property type="project" value="UniProtKB-UniRule"/>
</dbReference>
<dbReference type="EC" id="2.7.4.8" evidence="4 13"/>
<dbReference type="PANTHER" id="PTHR23117">
    <property type="entry name" value="GUANYLATE KINASE-RELATED"/>
    <property type="match status" value="1"/>
</dbReference>
<evidence type="ECO:0000256" key="5">
    <source>
        <dbReference type="ARBA" id="ARBA00016296"/>
    </source>
</evidence>
<dbReference type="RefSeq" id="WP_182583500.1">
    <property type="nucleotide sequence ID" value="NZ_JABVCQ010000011.1"/>
</dbReference>
<evidence type="ECO:0000313" key="15">
    <source>
        <dbReference type="EMBL" id="MBB1125866.1"/>
    </source>
</evidence>
<evidence type="ECO:0000256" key="7">
    <source>
        <dbReference type="ARBA" id="ARBA00022679"/>
    </source>
</evidence>
<feature type="binding site" evidence="13">
    <location>
        <begin position="24"/>
        <end position="31"/>
    </location>
    <ligand>
        <name>ATP</name>
        <dbReference type="ChEBI" id="CHEBI:30616"/>
    </ligand>
</feature>
<keyword evidence="10 13" id="KW-0067">ATP-binding</keyword>
<evidence type="ECO:0000256" key="10">
    <source>
        <dbReference type="ARBA" id="ARBA00022840"/>
    </source>
</evidence>
<dbReference type="Pfam" id="PF00625">
    <property type="entry name" value="Guanylate_kin"/>
    <property type="match status" value="1"/>
</dbReference>
<keyword evidence="7 13" id="KW-0808">Transferase</keyword>
<dbReference type="PANTHER" id="PTHR23117:SF13">
    <property type="entry name" value="GUANYLATE KINASE"/>
    <property type="match status" value="1"/>
</dbReference>
<dbReference type="Gene3D" id="3.40.50.300">
    <property type="entry name" value="P-loop containing nucleotide triphosphate hydrolases"/>
    <property type="match status" value="1"/>
</dbReference>
<evidence type="ECO:0000256" key="11">
    <source>
        <dbReference type="ARBA" id="ARBA00030128"/>
    </source>
</evidence>
<comment type="function">
    <text evidence="1 13">Essential for recycling GMP and indirectly, cGMP.</text>
</comment>
<comment type="caution">
    <text evidence="15">The sequence shown here is derived from an EMBL/GenBank/DDBJ whole genome shotgun (WGS) entry which is preliminary data.</text>
</comment>
<evidence type="ECO:0000256" key="2">
    <source>
        <dbReference type="ARBA" id="ARBA00004496"/>
    </source>
</evidence>
<dbReference type="GO" id="GO:0005829">
    <property type="term" value="C:cytosol"/>
    <property type="evidence" value="ECO:0007669"/>
    <property type="project" value="TreeGrafter"/>
</dbReference>
<dbReference type="SUPFAM" id="SSF52540">
    <property type="entry name" value="P-loop containing nucleoside triphosphate hydrolases"/>
    <property type="match status" value="1"/>
</dbReference>
<dbReference type="CDD" id="cd00071">
    <property type="entry name" value="GMPK"/>
    <property type="match status" value="1"/>
</dbReference>
<protein>
    <recommendedName>
        <fullName evidence="5 13">Guanylate kinase</fullName>
        <ecNumber evidence="4 13">2.7.4.8</ecNumber>
    </recommendedName>
    <alternativeName>
        <fullName evidence="11 13">GMP kinase</fullName>
    </alternativeName>
</protein>
<evidence type="ECO:0000256" key="6">
    <source>
        <dbReference type="ARBA" id="ARBA00022490"/>
    </source>
</evidence>
<keyword evidence="9 13" id="KW-0418">Kinase</keyword>
<dbReference type="InterPro" id="IPR020590">
    <property type="entry name" value="Guanylate_kinase_CS"/>
</dbReference>
<comment type="subcellular location">
    <subcellularLocation>
        <location evidence="2 13">Cytoplasm</location>
    </subcellularLocation>
</comment>
<dbReference type="AlphaFoldDB" id="A0A839HEP9"/>
<organism evidence="15 16">
    <name type="scientific">Thiospirillum jenense</name>
    <dbReference type="NCBI Taxonomy" id="1653858"/>
    <lineage>
        <taxon>Bacteria</taxon>
        <taxon>Pseudomonadati</taxon>
        <taxon>Pseudomonadota</taxon>
        <taxon>Gammaproteobacteria</taxon>
        <taxon>Chromatiales</taxon>
        <taxon>Chromatiaceae</taxon>
        <taxon>Thiospirillum</taxon>
    </lineage>
</organism>
<proteinExistence type="inferred from homology"/>
<evidence type="ECO:0000313" key="16">
    <source>
        <dbReference type="Proteomes" id="UP000548632"/>
    </source>
</evidence>
<dbReference type="FunFam" id="3.40.50.300:FF:000855">
    <property type="entry name" value="Guanylate kinase"/>
    <property type="match status" value="1"/>
</dbReference>
<evidence type="ECO:0000256" key="4">
    <source>
        <dbReference type="ARBA" id="ARBA00012961"/>
    </source>
</evidence>
<comment type="catalytic activity">
    <reaction evidence="12 13">
        <text>GMP + ATP = GDP + ADP</text>
        <dbReference type="Rhea" id="RHEA:20780"/>
        <dbReference type="ChEBI" id="CHEBI:30616"/>
        <dbReference type="ChEBI" id="CHEBI:58115"/>
        <dbReference type="ChEBI" id="CHEBI:58189"/>
        <dbReference type="ChEBI" id="CHEBI:456216"/>
        <dbReference type="EC" id="2.7.4.8"/>
    </reaction>
</comment>
<dbReference type="InterPro" id="IPR027417">
    <property type="entry name" value="P-loop_NTPase"/>
</dbReference>
<comment type="similarity">
    <text evidence="3 13">Belongs to the guanylate kinase family.</text>
</comment>
<gene>
    <name evidence="13 15" type="primary">gmk</name>
    <name evidence="15" type="ORF">HUK38_06415</name>
</gene>
<name>A0A839HEP9_9GAMM</name>
<accession>A0A839HEP9</accession>
<evidence type="ECO:0000256" key="12">
    <source>
        <dbReference type="ARBA" id="ARBA00048594"/>
    </source>
</evidence>
<evidence type="ECO:0000256" key="1">
    <source>
        <dbReference type="ARBA" id="ARBA00003531"/>
    </source>
</evidence>
<feature type="domain" description="Guanylate kinase-like" evidence="14">
    <location>
        <begin position="17"/>
        <end position="195"/>
    </location>
</feature>
<dbReference type="FunFam" id="3.30.63.10:FF:000002">
    <property type="entry name" value="Guanylate kinase 1"/>
    <property type="match status" value="1"/>
</dbReference>
<dbReference type="EMBL" id="JABVCQ010000011">
    <property type="protein sequence ID" value="MBB1125866.1"/>
    <property type="molecule type" value="Genomic_DNA"/>
</dbReference>
<evidence type="ECO:0000256" key="3">
    <source>
        <dbReference type="ARBA" id="ARBA00005790"/>
    </source>
</evidence>
<dbReference type="InterPro" id="IPR008144">
    <property type="entry name" value="Guanylate_kin-like_dom"/>
</dbReference>
<dbReference type="PROSITE" id="PS00856">
    <property type="entry name" value="GUANYLATE_KINASE_1"/>
    <property type="match status" value="1"/>
</dbReference>
<dbReference type="Proteomes" id="UP000548632">
    <property type="component" value="Unassembled WGS sequence"/>
</dbReference>
<reference evidence="15 16" key="1">
    <citation type="journal article" date="2020" name="Arch. Microbiol.">
        <title>The genome sequence of the giant phototrophic gammaproteobacterium Thiospirillum jenense gives insight into its physiological properties and phylogenetic relationships.</title>
        <authorList>
            <person name="Imhoff J.F."/>
            <person name="Meyer T.E."/>
            <person name="Kyndt J.A."/>
        </authorList>
    </citation>
    <scope>NUCLEOTIDE SEQUENCE [LARGE SCALE GENOMIC DNA]</scope>
    <source>
        <strain evidence="15 16">DSM 216</strain>
    </source>
</reference>
<dbReference type="InterPro" id="IPR017665">
    <property type="entry name" value="Guanylate_kinase"/>
</dbReference>
<dbReference type="HAMAP" id="MF_00328">
    <property type="entry name" value="Guanylate_kinase"/>
    <property type="match status" value="1"/>
</dbReference>
<sequence>MIILTADHTPTPPVLNATLFIISAPSGAGKTSLVRKLLARFPRLKLSTSYTTRAPRPGELNGEHYHFVNQETFERMITANEFVEYARVFNHAYGTAEATLRSALADGIDLILEIDWQGAQQVRARFPEAISVFILPPSLQALEQRLRSRAQDSNEVIAHRMTAARTELSHYHEYDYLIVNDQFETALTDLMCLIQTRRLRRDYQLAHHRAILNKLLAAPT</sequence>
<evidence type="ECO:0000259" key="14">
    <source>
        <dbReference type="PROSITE" id="PS50052"/>
    </source>
</evidence>
<keyword evidence="8 13" id="KW-0547">Nucleotide-binding</keyword>
<keyword evidence="16" id="KW-1185">Reference proteome</keyword>
<dbReference type="InterPro" id="IPR008145">
    <property type="entry name" value="GK/Ca_channel_bsu"/>
</dbReference>
<dbReference type="GO" id="GO:0004385">
    <property type="term" value="F:GMP kinase activity"/>
    <property type="evidence" value="ECO:0007669"/>
    <property type="project" value="UniProtKB-UniRule"/>
</dbReference>
<dbReference type="Gene3D" id="3.30.63.10">
    <property type="entry name" value="Guanylate Kinase phosphate binding domain"/>
    <property type="match status" value="1"/>
</dbReference>
<dbReference type="SMART" id="SM00072">
    <property type="entry name" value="GuKc"/>
    <property type="match status" value="1"/>
</dbReference>
<keyword evidence="6 13" id="KW-0963">Cytoplasm</keyword>
<evidence type="ECO:0000256" key="9">
    <source>
        <dbReference type="ARBA" id="ARBA00022777"/>
    </source>
</evidence>